<reference evidence="5" key="1">
    <citation type="submission" date="2013-10" db="EMBL/GenBank/DDBJ databases">
        <authorList>
            <person name="Schartl M."/>
            <person name="Warren W."/>
        </authorList>
    </citation>
    <scope>NUCLEOTIDE SEQUENCE [LARGE SCALE GENOMIC DNA]</scope>
    <source>
        <strain evidence="5">female</strain>
    </source>
</reference>
<dbReference type="InterPro" id="IPR001611">
    <property type="entry name" value="Leu-rich_rpt"/>
</dbReference>
<feature type="region of interest" description="Disordered" evidence="3">
    <location>
        <begin position="372"/>
        <end position="401"/>
    </location>
</feature>
<keyword evidence="1" id="KW-0433">Leucine-rich repeat</keyword>
<dbReference type="Pfam" id="PF13855">
    <property type="entry name" value="LRR_8"/>
    <property type="match status" value="1"/>
</dbReference>
<dbReference type="OMA" id="AEVIPCN"/>
<accession>A0A087YJ66</accession>
<organism evidence="4 5">
    <name type="scientific">Poecilia formosa</name>
    <name type="common">Amazon molly</name>
    <name type="synonym">Limia formosa</name>
    <dbReference type="NCBI Taxonomy" id="48698"/>
    <lineage>
        <taxon>Eukaryota</taxon>
        <taxon>Metazoa</taxon>
        <taxon>Chordata</taxon>
        <taxon>Craniata</taxon>
        <taxon>Vertebrata</taxon>
        <taxon>Euteleostomi</taxon>
        <taxon>Actinopterygii</taxon>
        <taxon>Neopterygii</taxon>
        <taxon>Teleostei</taxon>
        <taxon>Neoteleostei</taxon>
        <taxon>Acanthomorphata</taxon>
        <taxon>Ovalentaria</taxon>
        <taxon>Atherinomorphae</taxon>
        <taxon>Cyprinodontiformes</taxon>
        <taxon>Poeciliidae</taxon>
        <taxon>Poeciliinae</taxon>
        <taxon>Poecilia</taxon>
    </lineage>
</organism>
<dbReference type="InterPro" id="IPR032675">
    <property type="entry name" value="LRR_dom_sf"/>
</dbReference>
<keyword evidence="5" id="KW-1185">Reference proteome</keyword>
<dbReference type="eggNOG" id="KOG0531">
    <property type="taxonomic scope" value="Eukaryota"/>
</dbReference>
<dbReference type="Ensembl" id="ENSPFOT00000018091.2">
    <property type="protein sequence ID" value="ENSPFOP00000018069.2"/>
    <property type="gene ID" value="ENSPFOG00000017979.2"/>
</dbReference>
<dbReference type="GO" id="GO:0005737">
    <property type="term" value="C:cytoplasm"/>
    <property type="evidence" value="ECO:0007669"/>
    <property type="project" value="TreeGrafter"/>
</dbReference>
<dbReference type="PANTHER" id="PTHR15454:SF19">
    <property type="entry name" value="LEUCINE-RICH REPEAT-CONTAINING PROTEIN 51"/>
    <property type="match status" value="1"/>
</dbReference>
<feature type="compositionally biased region" description="Basic and acidic residues" evidence="3">
    <location>
        <begin position="517"/>
        <end position="539"/>
    </location>
</feature>
<dbReference type="GeneTree" id="ENSGT00390000008994"/>
<dbReference type="PROSITE" id="PS51450">
    <property type="entry name" value="LRR"/>
    <property type="match status" value="2"/>
</dbReference>
<evidence type="ECO:0000256" key="3">
    <source>
        <dbReference type="SAM" id="MobiDB-lite"/>
    </source>
</evidence>
<reference evidence="4" key="2">
    <citation type="submission" date="2025-08" db="UniProtKB">
        <authorList>
            <consortium name="Ensembl"/>
        </authorList>
    </citation>
    <scope>IDENTIFICATION</scope>
</reference>
<proteinExistence type="predicted"/>
<sequence>MSSTTLSVAIDKKIRRLCLTDFPCGIGPWVSFHCPAQYPYFKRQTKNGPDEARTESPDVLLDLLRYPRSPWMYNDTWSPQASDLRELAVREPKRFSKDFILNYFTTIRITGKNVSFIDERLLKFSKLEELVLSGNLISEIPAKHLPDTLKILELRANRLSSLSGLASCPPPQLQYLGLGSNSLGSHQDVCDLTGRHWPRLACLDLSNCNFQEQRLLVATLETLPCLKTLTLKGNPFTMTPSYPGFTVDSLPQLSCLDSSWLTTEERYNFFGLARINDLVEDVASVTLSLTRLRGIPDPLMYVDKKAVEFPVVTYKYFVSYQFFSHNPYKYRSNKNVKNFKMIFSSHSPLSYFSLEEMRSTVTLHGLSRSRLVSPAGRRRQPGHVVSRDRDPGSDRNTGKNVSALDTADVPAVDAYETEQRENAVVFLVLHILGLLPACLGSMMAPHGFAHVGPQPTWALYVSLYATPKLPWSECADLNYTLAYRISCLGDLKKFFTHGLHLNLMEEKILSWPAPSEEAQHVKPSPTKDKKGKSKEKANGKESPLSRQKNSEKLCPPELVHDPPIRKLLNSVHIPMQSLVQGGQRVSSVCDFGPLHVEPPPKQEEETEKKPKGKGKDAKKRDMDEHTVPPVPVPPVPVTVELSVELEKWKSVSDA</sequence>
<evidence type="ECO:0000313" key="5">
    <source>
        <dbReference type="Proteomes" id="UP000028760"/>
    </source>
</evidence>
<dbReference type="PANTHER" id="PTHR15454">
    <property type="entry name" value="NISCHARIN RELATED"/>
    <property type="match status" value="1"/>
</dbReference>
<feature type="compositionally biased region" description="Basic and acidic residues" evidence="3">
    <location>
        <begin position="385"/>
        <end position="397"/>
    </location>
</feature>
<protein>
    <submittedName>
        <fullName evidence="4">Leucine rich repeat containing 43</fullName>
    </submittedName>
</protein>
<dbReference type="EMBL" id="AYCK01002907">
    <property type="status" value="NOT_ANNOTATED_CDS"/>
    <property type="molecule type" value="Genomic_DNA"/>
</dbReference>
<evidence type="ECO:0000313" key="4">
    <source>
        <dbReference type="Ensembl" id="ENSPFOP00000018069.2"/>
    </source>
</evidence>
<dbReference type="Gene3D" id="3.80.10.10">
    <property type="entry name" value="Ribonuclease Inhibitor"/>
    <property type="match status" value="1"/>
</dbReference>
<evidence type="ECO:0000256" key="1">
    <source>
        <dbReference type="ARBA" id="ARBA00022614"/>
    </source>
</evidence>
<dbReference type="AlphaFoldDB" id="A0A087YJ66"/>
<dbReference type="Proteomes" id="UP000028760">
    <property type="component" value="Unassembled WGS sequence"/>
</dbReference>
<feature type="compositionally biased region" description="Basic and acidic residues" evidence="3">
    <location>
        <begin position="598"/>
        <end position="626"/>
    </location>
</feature>
<name>A0A087YJ66_POEFO</name>
<feature type="region of interest" description="Disordered" evidence="3">
    <location>
        <begin position="589"/>
        <end position="636"/>
    </location>
</feature>
<feature type="region of interest" description="Disordered" evidence="3">
    <location>
        <begin position="514"/>
        <end position="558"/>
    </location>
</feature>
<reference evidence="4" key="3">
    <citation type="submission" date="2025-09" db="UniProtKB">
        <authorList>
            <consortium name="Ensembl"/>
        </authorList>
    </citation>
    <scope>IDENTIFICATION</scope>
</reference>
<dbReference type="SUPFAM" id="SSF52058">
    <property type="entry name" value="L domain-like"/>
    <property type="match status" value="1"/>
</dbReference>
<evidence type="ECO:0000256" key="2">
    <source>
        <dbReference type="ARBA" id="ARBA00022737"/>
    </source>
</evidence>
<dbReference type="STRING" id="48698.ENSPFOP00000018069"/>
<keyword evidence="2" id="KW-0677">Repeat</keyword>